<dbReference type="OrthoDB" id="74360at2759"/>
<evidence type="ECO:0008006" key="4">
    <source>
        <dbReference type="Google" id="ProtNLM"/>
    </source>
</evidence>
<dbReference type="GeneID" id="38776252"/>
<comment type="caution">
    <text evidence="2">The sequence shown here is derived from an EMBL/GenBank/DDBJ whole genome shotgun (WGS) entry which is preliminary data.</text>
</comment>
<evidence type="ECO:0000313" key="3">
    <source>
        <dbReference type="Proteomes" id="UP000287166"/>
    </source>
</evidence>
<keyword evidence="3" id="KW-1185">Reference proteome</keyword>
<dbReference type="PANTHER" id="PTHR43539:SF68">
    <property type="entry name" value="FLAVIN-BINDING MONOOXYGENASE-LIKE PROTEIN (AFU_ORTHOLOGUE AFUA_4G09220)"/>
    <property type="match status" value="1"/>
</dbReference>
<dbReference type="GO" id="GO:0004497">
    <property type="term" value="F:monooxygenase activity"/>
    <property type="evidence" value="ECO:0007669"/>
    <property type="project" value="TreeGrafter"/>
</dbReference>
<accession>A0A401GAZ3</accession>
<dbReference type="PRINTS" id="PR00411">
    <property type="entry name" value="PNDRDTASEI"/>
</dbReference>
<evidence type="ECO:0000313" key="2">
    <source>
        <dbReference type="EMBL" id="GBE79335.1"/>
    </source>
</evidence>
<dbReference type="STRING" id="139825.A0A401GAZ3"/>
<dbReference type="InterPro" id="IPR036188">
    <property type="entry name" value="FAD/NAD-bd_sf"/>
</dbReference>
<evidence type="ECO:0000256" key="1">
    <source>
        <dbReference type="ARBA" id="ARBA00023002"/>
    </source>
</evidence>
<name>A0A401GAZ3_9APHY</name>
<dbReference type="Proteomes" id="UP000287166">
    <property type="component" value="Unassembled WGS sequence"/>
</dbReference>
<dbReference type="RefSeq" id="XP_027610248.1">
    <property type="nucleotide sequence ID" value="XM_027754447.1"/>
</dbReference>
<dbReference type="SUPFAM" id="SSF51905">
    <property type="entry name" value="FAD/NAD(P)-binding domain"/>
    <property type="match status" value="2"/>
</dbReference>
<organism evidence="2 3">
    <name type="scientific">Sparassis crispa</name>
    <dbReference type="NCBI Taxonomy" id="139825"/>
    <lineage>
        <taxon>Eukaryota</taxon>
        <taxon>Fungi</taxon>
        <taxon>Dikarya</taxon>
        <taxon>Basidiomycota</taxon>
        <taxon>Agaricomycotina</taxon>
        <taxon>Agaricomycetes</taxon>
        <taxon>Polyporales</taxon>
        <taxon>Sparassidaceae</taxon>
        <taxon>Sparassis</taxon>
    </lineage>
</organism>
<dbReference type="Gene3D" id="3.50.50.60">
    <property type="entry name" value="FAD/NAD(P)-binding domain"/>
    <property type="match status" value="1"/>
</dbReference>
<dbReference type="EMBL" id="BFAD01000002">
    <property type="protein sequence ID" value="GBE79335.1"/>
    <property type="molecule type" value="Genomic_DNA"/>
</dbReference>
<dbReference type="InterPro" id="IPR050982">
    <property type="entry name" value="Auxin_biosynth/cation_transpt"/>
</dbReference>
<gene>
    <name evidence="2" type="ORF">SCP_0205330</name>
</gene>
<proteinExistence type="predicted"/>
<reference evidence="2 3" key="1">
    <citation type="journal article" date="2018" name="Sci. Rep.">
        <title>Genome sequence of the cauliflower mushroom Sparassis crispa (Hanabiratake) and its association with beneficial usage.</title>
        <authorList>
            <person name="Kiyama R."/>
            <person name="Furutani Y."/>
            <person name="Kawaguchi K."/>
            <person name="Nakanishi T."/>
        </authorList>
    </citation>
    <scope>NUCLEOTIDE SEQUENCE [LARGE SCALE GENOMIC DNA]</scope>
</reference>
<keyword evidence="1" id="KW-0560">Oxidoreductase</keyword>
<protein>
    <recommendedName>
        <fullName evidence="4">FAD/NAD(P)-binding domain-containing protein</fullName>
    </recommendedName>
</protein>
<dbReference type="PANTHER" id="PTHR43539">
    <property type="entry name" value="FLAVIN-BINDING MONOOXYGENASE-LIKE PROTEIN (AFU_ORTHOLOGUE AFUA_4G09220)"/>
    <property type="match status" value="1"/>
</dbReference>
<dbReference type="InParanoid" id="A0A401GAZ3"/>
<sequence length="605" mass="66732">MASAQTPWTGPFQLPTLDRLKAEVPASVVPLDIARRWLGDFTNALRSQPVLLGPLFLEDAFWRDLLALSWDFRSIQSSANIAKYLDAHISSSGLRSLTLCEDSLWAPVLRTPYPDLALLQLSFRFETAAGAGTGTCRLVPIESGEWKAYTIFTCLETLHGFPERIGSLRDRDMYQASWEDTRRAGLEFADGRPAVVIIGAGHCGLELAARLKAIGVRTLVVEKSPRVGDNWRNRYKSLRLHDTVWYDHLPYMPFPSTWPVYAPGAKLGNWLESYAEALDLDVWTSSRVQSANWNAEKKTWALTVRRGEAIRQLQANHLVFATGLNGSIPYSPTIPEQERFKGQVLHSSQFTSPESFRGKKVVVVGACSSAHDISRDCMNYGIDVTMFQRSSTCMVSAEAIGQLVLGMYGEGTSLEYADHVGAATPFAVTRQLHQRAFPHFAATIDKELLDGLARVGFRTNLGPDNAGIMPMVQTRAGGYYLDTGASQEIIDGKIKLKSGGTIAAFTESALRFSDGSELPADIVIFATGFSNPRDVVKDVCSPEVYAKVKPVWGLDDEGELNSVWRGSGHEGLWFALGNLSTARFWTRLLALQIKAYEEGLLKVAS</sequence>
<dbReference type="Pfam" id="PF13738">
    <property type="entry name" value="Pyr_redox_3"/>
    <property type="match status" value="1"/>
</dbReference>
<dbReference type="AlphaFoldDB" id="A0A401GAZ3"/>
<dbReference type="GO" id="GO:0050660">
    <property type="term" value="F:flavin adenine dinucleotide binding"/>
    <property type="evidence" value="ECO:0007669"/>
    <property type="project" value="TreeGrafter"/>
</dbReference>